<dbReference type="FunFam" id="3.90.550.10:FF:000046">
    <property type="entry name" value="Mannose-1-phosphate guanylyltransferase (GDP)"/>
    <property type="match status" value="1"/>
</dbReference>
<accession>A0A193GHE5</accession>
<keyword evidence="4 12" id="KW-0548">Nucleotidyltransferase</keyword>
<dbReference type="Proteomes" id="UP000091926">
    <property type="component" value="Chromosome"/>
</dbReference>
<evidence type="ECO:0000256" key="3">
    <source>
        <dbReference type="ARBA" id="ARBA00022679"/>
    </source>
</evidence>
<evidence type="ECO:0000259" key="9">
    <source>
        <dbReference type="Pfam" id="PF00483"/>
    </source>
</evidence>
<dbReference type="InterPro" id="IPR011051">
    <property type="entry name" value="RmlC_Cupin_sf"/>
</dbReference>
<organism evidence="12 13">
    <name type="scientific">Bordetella flabilis</name>
    <dbReference type="NCBI Taxonomy" id="463014"/>
    <lineage>
        <taxon>Bacteria</taxon>
        <taxon>Pseudomonadati</taxon>
        <taxon>Pseudomonadota</taxon>
        <taxon>Betaproteobacteria</taxon>
        <taxon>Burkholderiales</taxon>
        <taxon>Alcaligenaceae</taxon>
        <taxon>Bordetella</taxon>
    </lineage>
</organism>
<dbReference type="InterPro" id="IPR049577">
    <property type="entry name" value="GMPP_N"/>
</dbReference>
<evidence type="ECO:0000313" key="13">
    <source>
        <dbReference type="Proteomes" id="UP000091926"/>
    </source>
</evidence>
<proteinExistence type="inferred from homology"/>
<keyword evidence="5" id="KW-0547">Nucleotide-binding</keyword>
<dbReference type="CDD" id="cd02509">
    <property type="entry name" value="GDP-M1P_Guanylyltransferase"/>
    <property type="match status" value="1"/>
</dbReference>
<keyword evidence="12" id="KW-0413">Isomerase</keyword>
<evidence type="ECO:0000256" key="7">
    <source>
        <dbReference type="ARBA" id="ARBA00047343"/>
    </source>
</evidence>
<dbReference type="FunFam" id="2.60.120.10:FF:000032">
    <property type="entry name" value="Mannose-1-phosphate guanylyltransferase/mannose-6-phosphate isomerase"/>
    <property type="match status" value="1"/>
</dbReference>
<dbReference type="GO" id="GO:0016853">
    <property type="term" value="F:isomerase activity"/>
    <property type="evidence" value="ECO:0007669"/>
    <property type="project" value="UniProtKB-KW"/>
</dbReference>
<evidence type="ECO:0000256" key="6">
    <source>
        <dbReference type="ARBA" id="ARBA00023134"/>
    </source>
</evidence>
<sequence length="474" mass="52387">MTRPYPEFRPVILCGGSGSRLWPLSRELLPKQFIRLTGERSLLQNTVMRLAANAGSTRPLLVCNDAHRFIAAEQIQELAGIQAELLLEPCARNTAPAIAAAALRAMRDGDDPVMLVVPSDHVMEEGEALREAFGTAHRAACEGALVTFGIRPTAPLTGYGYLRTQPGEQAWHKVQAFVEKPDAERAAQFLRDGGYYWNSGMFAFRASVFLRELERFAPAMLDAVRAALRDGIGDDVAFKLDATAFATCPSDSIDYAVMERTDSAVAVPLDSGWSDVGAWDAVWDIAAKCPDGNSATGDVLIEDSRNCLVHSTNRLVATIGLDNIVVIETADAVLVVHKDHTQDVKRVVETFRVQHRSEMAHHREVRRPWGSYDSIGQGPRYQIKRITVKPGARLSSQMHHHRAEHWVVVSGTARIHNGDRTFLLTENQSTYIPLGEVHCLENPGKIPLELIEVQSGAYLGEDDIVRFEDMYGRV</sequence>
<evidence type="ECO:0000256" key="8">
    <source>
        <dbReference type="RuleBase" id="RU004190"/>
    </source>
</evidence>
<dbReference type="NCBIfam" id="TIGR01479">
    <property type="entry name" value="GMP_PMI"/>
    <property type="match status" value="1"/>
</dbReference>
<dbReference type="InterPro" id="IPR014710">
    <property type="entry name" value="RmlC-like_jellyroll"/>
</dbReference>
<dbReference type="InterPro" id="IPR001538">
    <property type="entry name" value="Man6P_isomerase-2_C"/>
</dbReference>
<evidence type="ECO:0000259" key="11">
    <source>
        <dbReference type="Pfam" id="PF22640"/>
    </source>
</evidence>
<dbReference type="SUPFAM" id="SSF53448">
    <property type="entry name" value="Nucleotide-diphospho-sugar transferases"/>
    <property type="match status" value="1"/>
</dbReference>
<dbReference type="GO" id="GO:0004475">
    <property type="term" value="F:mannose-1-phosphate guanylyltransferase (GTP) activity"/>
    <property type="evidence" value="ECO:0007669"/>
    <property type="project" value="UniProtKB-EC"/>
</dbReference>
<keyword evidence="3 12" id="KW-0808">Transferase</keyword>
<feature type="domain" description="MannoseP isomerase/GMP-like beta-helix" evidence="11">
    <location>
        <begin position="303"/>
        <end position="349"/>
    </location>
</feature>
<evidence type="ECO:0000256" key="4">
    <source>
        <dbReference type="ARBA" id="ARBA00022695"/>
    </source>
</evidence>
<evidence type="ECO:0000313" key="12">
    <source>
        <dbReference type="EMBL" id="ANN78856.1"/>
    </source>
</evidence>
<dbReference type="RefSeq" id="WP_066660680.1">
    <property type="nucleotide sequence ID" value="NZ_CBCSCL010000035.1"/>
</dbReference>
<dbReference type="Gene3D" id="3.90.550.10">
    <property type="entry name" value="Spore Coat Polysaccharide Biosynthesis Protein SpsA, Chain A"/>
    <property type="match status" value="1"/>
</dbReference>
<dbReference type="PANTHER" id="PTHR46390:SF1">
    <property type="entry name" value="MANNOSE-1-PHOSPHATE GUANYLYLTRANSFERASE"/>
    <property type="match status" value="1"/>
</dbReference>
<name>A0A193GHE5_9BORD</name>
<dbReference type="GO" id="GO:0009298">
    <property type="term" value="P:GDP-mannose biosynthetic process"/>
    <property type="evidence" value="ECO:0007669"/>
    <property type="project" value="TreeGrafter"/>
</dbReference>
<dbReference type="GO" id="GO:0005525">
    <property type="term" value="F:GTP binding"/>
    <property type="evidence" value="ECO:0007669"/>
    <property type="project" value="UniProtKB-KW"/>
</dbReference>
<dbReference type="EC" id="2.7.7.13" evidence="2"/>
<feature type="domain" description="Nucleotidyl transferase" evidence="9">
    <location>
        <begin position="10"/>
        <end position="289"/>
    </location>
</feature>
<dbReference type="SUPFAM" id="SSF51182">
    <property type="entry name" value="RmlC-like cupins"/>
    <property type="match status" value="1"/>
</dbReference>
<dbReference type="KEGG" id="bfz:BAU07_18580"/>
<keyword evidence="13" id="KW-1185">Reference proteome</keyword>
<dbReference type="InterPro" id="IPR006375">
    <property type="entry name" value="Man1P_GuaTrfase/Man6P_Isoase"/>
</dbReference>
<dbReference type="OrthoDB" id="9806359at2"/>
<evidence type="ECO:0000256" key="2">
    <source>
        <dbReference type="ARBA" id="ARBA00012387"/>
    </source>
</evidence>
<dbReference type="CDD" id="cd02213">
    <property type="entry name" value="cupin_PMI_typeII_C"/>
    <property type="match status" value="1"/>
</dbReference>
<dbReference type="Pfam" id="PF00483">
    <property type="entry name" value="NTP_transferase"/>
    <property type="match status" value="1"/>
</dbReference>
<dbReference type="InterPro" id="IPR054566">
    <property type="entry name" value="ManC/GMP-like_b-helix"/>
</dbReference>
<evidence type="ECO:0000256" key="1">
    <source>
        <dbReference type="ARBA" id="ARBA00006115"/>
    </source>
</evidence>
<dbReference type="EMBL" id="CP016172">
    <property type="protein sequence ID" value="ANN78856.1"/>
    <property type="molecule type" value="Genomic_DNA"/>
</dbReference>
<dbReference type="STRING" id="463014.BAU07_18580"/>
<reference evidence="12 13" key="1">
    <citation type="submission" date="2016-06" db="EMBL/GenBank/DDBJ databases">
        <title>Complete genome sequences of Bordetella bronchialis and Bordetella flabilis.</title>
        <authorList>
            <person name="LiPuma J.J."/>
            <person name="Spilker T."/>
        </authorList>
    </citation>
    <scope>NUCLEOTIDE SEQUENCE [LARGE SCALE GENOMIC DNA]</scope>
    <source>
        <strain evidence="12 13">AU10664</strain>
    </source>
</reference>
<evidence type="ECO:0000259" key="10">
    <source>
        <dbReference type="Pfam" id="PF01050"/>
    </source>
</evidence>
<evidence type="ECO:0000256" key="5">
    <source>
        <dbReference type="ARBA" id="ARBA00022741"/>
    </source>
</evidence>
<dbReference type="GO" id="GO:0000271">
    <property type="term" value="P:polysaccharide biosynthetic process"/>
    <property type="evidence" value="ECO:0007669"/>
    <property type="project" value="InterPro"/>
</dbReference>
<protein>
    <recommendedName>
        <fullName evidence="2">mannose-1-phosphate guanylyltransferase</fullName>
        <ecNumber evidence="2">2.7.7.13</ecNumber>
    </recommendedName>
</protein>
<feature type="domain" description="Mannose-6-phosphate isomerase type II C-terminal" evidence="10">
    <location>
        <begin position="355"/>
        <end position="469"/>
    </location>
</feature>
<comment type="similarity">
    <text evidence="1 8">Belongs to the mannose-6-phosphate isomerase type 2 family.</text>
</comment>
<dbReference type="Gene3D" id="2.60.120.10">
    <property type="entry name" value="Jelly Rolls"/>
    <property type="match status" value="1"/>
</dbReference>
<dbReference type="InterPro" id="IPR005835">
    <property type="entry name" value="NTP_transferase_dom"/>
</dbReference>
<comment type="catalytic activity">
    <reaction evidence="7">
        <text>alpha-D-mannose 1-phosphate + GTP + H(+) = GDP-alpha-D-mannose + diphosphate</text>
        <dbReference type="Rhea" id="RHEA:15229"/>
        <dbReference type="ChEBI" id="CHEBI:15378"/>
        <dbReference type="ChEBI" id="CHEBI:33019"/>
        <dbReference type="ChEBI" id="CHEBI:37565"/>
        <dbReference type="ChEBI" id="CHEBI:57527"/>
        <dbReference type="ChEBI" id="CHEBI:58409"/>
        <dbReference type="EC" id="2.7.7.13"/>
    </reaction>
</comment>
<dbReference type="AlphaFoldDB" id="A0A193GHE5"/>
<dbReference type="Pfam" id="PF01050">
    <property type="entry name" value="MannoseP_isomer"/>
    <property type="match status" value="1"/>
</dbReference>
<keyword evidence="6" id="KW-0342">GTP-binding</keyword>
<dbReference type="InterPro" id="IPR051161">
    <property type="entry name" value="Mannose-6P_isomerase_type2"/>
</dbReference>
<dbReference type="Pfam" id="PF22640">
    <property type="entry name" value="ManC_GMP_beta-helix"/>
    <property type="match status" value="1"/>
</dbReference>
<dbReference type="InterPro" id="IPR029044">
    <property type="entry name" value="Nucleotide-diphossugar_trans"/>
</dbReference>
<gene>
    <name evidence="12" type="ORF">BAU07_18580</name>
</gene>
<dbReference type="PANTHER" id="PTHR46390">
    <property type="entry name" value="MANNOSE-1-PHOSPHATE GUANYLYLTRANSFERASE"/>
    <property type="match status" value="1"/>
</dbReference>